<feature type="transmembrane region" description="Helical" evidence="1">
    <location>
        <begin position="70"/>
        <end position="89"/>
    </location>
</feature>
<organism evidence="2 3">
    <name type="scientific">Glycocaulis abyssi</name>
    <dbReference type="NCBI Taxonomy" id="1433403"/>
    <lineage>
        <taxon>Bacteria</taxon>
        <taxon>Pseudomonadati</taxon>
        <taxon>Pseudomonadota</taxon>
        <taxon>Alphaproteobacteria</taxon>
        <taxon>Maricaulales</taxon>
        <taxon>Maricaulaceae</taxon>
        <taxon>Glycocaulis</taxon>
    </lineage>
</organism>
<evidence type="ECO:0008006" key="4">
    <source>
        <dbReference type="Google" id="ProtNLM"/>
    </source>
</evidence>
<keyword evidence="1" id="KW-1133">Transmembrane helix</keyword>
<comment type="caution">
    <text evidence="2">The sequence shown here is derived from an EMBL/GenBank/DDBJ whole genome shotgun (WGS) entry which is preliminary data.</text>
</comment>
<proteinExistence type="predicted"/>
<protein>
    <recommendedName>
        <fullName evidence="4">ABC transmembrane type-1 domain-containing protein</fullName>
    </recommendedName>
</protein>
<keyword evidence="1" id="KW-0472">Membrane</keyword>
<dbReference type="EMBL" id="JBHSGQ010000031">
    <property type="protein sequence ID" value="MFC4726552.1"/>
    <property type="molecule type" value="Genomic_DNA"/>
</dbReference>
<gene>
    <name evidence="2" type="ORF">ACFPB0_14770</name>
</gene>
<evidence type="ECO:0000256" key="1">
    <source>
        <dbReference type="SAM" id="Phobius"/>
    </source>
</evidence>
<feature type="transmembrane region" description="Helical" evidence="1">
    <location>
        <begin position="28"/>
        <end position="50"/>
    </location>
</feature>
<keyword evidence="1" id="KW-0812">Transmembrane</keyword>
<keyword evidence="3" id="KW-1185">Reference proteome</keyword>
<dbReference type="Proteomes" id="UP001596024">
    <property type="component" value="Unassembled WGS sequence"/>
</dbReference>
<sequence>MKLSLLSGDRIRLLAGFAQRELSRSKGVVAVLLVFSVLSSASQIGLAAALIAAVQGGGGRLQQLGITGDWIFGFLIVFAIASALLPFLADRYITGRTVAYFKLGVKQLGRAATNPVARHRLLLANYSSQSIVAALGSGARYASLAYAGLLGVVLPLVTMTQPRDPGRELVESVRLSFWVDVVGQGPVSGACA</sequence>
<evidence type="ECO:0000313" key="3">
    <source>
        <dbReference type="Proteomes" id="UP001596024"/>
    </source>
</evidence>
<evidence type="ECO:0000313" key="2">
    <source>
        <dbReference type="EMBL" id="MFC4726552.1"/>
    </source>
</evidence>
<reference evidence="3" key="1">
    <citation type="journal article" date="2019" name="Int. J. Syst. Evol. Microbiol.">
        <title>The Global Catalogue of Microorganisms (GCM) 10K type strain sequencing project: providing services to taxonomists for standard genome sequencing and annotation.</title>
        <authorList>
            <consortium name="The Broad Institute Genomics Platform"/>
            <consortium name="The Broad Institute Genome Sequencing Center for Infectious Disease"/>
            <person name="Wu L."/>
            <person name="Ma J."/>
        </authorList>
    </citation>
    <scope>NUCLEOTIDE SEQUENCE [LARGE SCALE GENOMIC DNA]</scope>
    <source>
        <strain evidence="3">CCUG 62981</strain>
    </source>
</reference>
<name>A0ABV9NDV1_9PROT</name>
<dbReference type="RefSeq" id="WP_371392217.1">
    <property type="nucleotide sequence ID" value="NZ_CP163421.1"/>
</dbReference>
<accession>A0ABV9NDV1</accession>